<organism evidence="2 3">
    <name type="scientific">Serratia marcescens</name>
    <dbReference type="NCBI Taxonomy" id="615"/>
    <lineage>
        <taxon>Bacteria</taxon>
        <taxon>Pseudomonadati</taxon>
        <taxon>Pseudomonadota</taxon>
        <taxon>Gammaproteobacteria</taxon>
        <taxon>Enterobacterales</taxon>
        <taxon>Yersiniaceae</taxon>
        <taxon>Serratia</taxon>
    </lineage>
</organism>
<dbReference type="InterPro" id="IPR008966">
    <property type="entry name" value="Adhesion_dom_sf"/>
</dbReference>
<proteinExistence type="predicted"/>
<feature type="signal peptide" evidence="1">
    <location>
        <begin position="1"/>
        <end position="40"/>
    </location>
</feature>
<evidence type="ECO:0000313" key="3">
    <source>
        <dbReference type="Proteomes" id="UP000321126"/>
    </source>
</evidence>
<dbReference type="Gene3D" id="2.60.40.1090">
    <property type="entry name" value="Fimbrial-type adhesion domain"/>
    <property type="match status" value="1"/>
</dbReference>
<dbReference type="RefSeq" id="WP_147882797.1">
    <property type="nucleotide sequence ID" value="NZ_JVEJ01000425.1"/>
</dbReference>
<feature type="chain" id="PRO_5022674470" description="Type 1 fimbrial protein" evidence="1">
    <location>
        <begin position="41"/>
        <end position="209"/>
    </location>
</feature>
<dbReference type="GO" id="GO:0007155">
    <property type="term" value="P:cell adhesion"/>
    <property type="evidence" value="ECO:0007669"/>
    <property type="project" value="InterPro"/>
</dbReference>
<dbReference type="Proteomes" id="UP000321126">
    <property type="component" value="Unassembled WGS sequence"/>
</dbReference>
<dbReference type="AlphaFoldDB" id="A0A5C7BMR6"/>
<gene>
    <name evidence="2" type="ORF">FOT62_24740</name>
</gene>
<dbReference type="GO" id="GO:0009289">
    <property type="term" value="C:pilus"/>
    <property type="evidence" value="ECO:0007669"/>
    <property type="project" value="InterPro"/>
</dbReference>
<reference evidence="2 3" key="1">
    <citation type="submission" date="2019-07" db="EMBL/GenBank/DDBJ databases">
        <title>Serratia strains were isolated from fresh produce.</title>
        <authorList>
            <person name="Cho G.-S."/>
            <person name="Stein M."/>
            <person name="Lee W."/>
            <person name="Suh S.H."/>
            <person name="Franz C.M.A.P."/>
        </authorList>
    </citation>
    <scope>NUCLEOTIDE SEQUENCE [LARGE SCALE GENOMIC DNA]</scope>
    <source>
        <strain evidence="2 3">S16</strain>
    </source>
</reference>
<evidence type="ECO:0008006" key="4">
    <source>
        <dbReference type="Google" id="ProtNLM"/>
    </source>
</evidence>
<dbReference type="SUPFAM" id="SSF49401">
    <property type="entry name" value="Bacterial adhesins"/>
    <property type="match status" value="1"/>
</dbReference>
<protein>
    <recommendedName>
        <fullName evidence="4">Type 1 fimbrial protein</fullName>
    </recommendedName>
</protein>
<dbReference type="InterPro" id="IPR036937">
    <property type="entry name" value="Adhesion_dom_fimbrial_sf"/>
</dbReference>
<evidence type="ECO:0000256" key="1">
    <source>
        <dbReference type="SAM" id="SignalP"/>
    </source>
</evidence>
<comment type="caution">
    <text evidence="2">The sequence shown here is derived from an EMBL/GenBank/DDBJ whole genome shotgun (WGS) entry which is preliminary data.</text>
</comment>
<dbReference type="EMBL" id="VOUQ01000032">
    <property type="protein sequence ID" value="TXE24474.1"/>
    <property type="molecule type" value="Genomic_DNA"/>
</dbReference>
<keyword evidence="1" id="KW-0732">Signal</keyword>
<accession>A0A5C7BMR6</accession>
<evidence type="ECO:0000313" key="2">
    <source>
        <dbReference type="EMBL" id="TXE24474.1"/>
    </source>
</evidence>
<sequence length="209" mass="20502">MKQTVKQTAKHAVKTGPAGYACAAGVLLLAGLAGSLPATAADAGTGLELTATAVQKACDITLTPASAFPLGDLASGDLTDKGVARGQGAGGVTLKLSNCGLKDASTTPGVTLSGSHPAAGADKDYLFAGSSESGQAQGYWVVVTPLAGAATFNTTDFIGDGGAVWTGKKGESGAGAQVTLYPGVTCNDSCNTATPGPLSVPLTFTFAYK</sequence>
<name>A0A5C7BMR6_SERMA</name>